<dbReference type="InterPro" id="IPR005684">
    <property type="entry name" value="IHF_alpha"/>
</dbReference>
<sequence>MMKKTITRVDLANSISKKFNIPRKDSILFVKMVLDEICNSAVLGEDVKLSSFATFHVRGKCRRIGRNPKSGIPAEITPRRVMTFRASNILKKRIIDSFNKHQLKDDKINQ</sequence>
<dbReference type="GO" id="GO:0005829">
    <property type="term" value="C:cytosol"/>
    <property type="evidence" value="ECO:0007669"/>
    <property type="project" value="TreeGrafter"/>
</dbReference>
<evidence type="ECO:0000256" key="8">
    <source>
        <dbReference type="RuleBase" id="RU003939"/>
    </source>
</evidence>
<comment type="caution">
    <text evidence="9">The sequence shown here is derived from an EMBL/GenBank/DDBJ whole genome shotgun (WGS) entry which is preliminary data.</text>
</comment>
<dbReference type="PANTHER" id="PTHR33175:SF2">
    <property type="entry name" value="INTEGRATION HOST FACTOR SUBUNIT ALPHA"/>
    <property type="match status" value="1"/>
</dbReference>
<dbReference type="Proteomes" id="UP000240811">
    <property type="component" value="Unassembled WGS sequence"/>
</dbReference>
<accession>A0A2T4VY04</accession>
<dbReference type="GO" id="GO:0006310">
    <property type="term" value="P:DNA recombination"/>
    <property type="evidence" value="ECO:0007669"/>
    <property type="project" value="UniProtKB-KW"/>
</dbReference>
<dbReference type="InterPro" id="IPR010992">
    <property type="entry name" value="IHF-like_DNA-bd_dom_sf"/>
</dbReference>
<evidence type="ECO:0000256" key="6">
    <source>
        <dbReference type="ARBA" id="ARBA00023163"/>
    </source>
</evidence>
<dbReference type="GO" id="GO:0006417">
    <property type="term" value="P:regulation of translation"/>
    <property type="evidence" value="ECO:0007669"/>
    <property type="project" value="UniProtKB-KW"/>
</dbReference>
<dbReference type="GO" id="GO:0003677">
    <property type="term" value="F:DNA binding"/>
    <property type="evidence" value="ECO:0007669"/>
    <property type="project" value="UniProtKB-KW"/>
</dbReference>
<keyword evidence="3" id="KW-0810">Translation regulation</keyword>
<evidence type="ECO:0000313" key="10">
    <source>
        <dbReference type="Proteomes" id="UP000240811"/>
    </source>
</evidence>
<dbReference type="InterPro" id="IPR000119">
    <property type="entry name" value="Hist_DNA-bd"/>
</dbReference>
<dbReference type="CDD" id="cd13835">
    <property type="entry name" value="IHF_A"/>
    <property type="match status" value="1"/>
</dbReference>
<keyword evidence="6" id="KW-0804">Transcription</keyword>
<evidence type="ECO:0000256" key="4">
    <source>
        <dbReference type="ARBA" id="ARBA00023015"/>
    </source>
</evidence>
<reference evidence="10" key="1">
    <citation type="submission" date="2018-02" db="EMBL/GenBank/DDBJ databases">
        <title>Genome sequence of Candidatus Liberibacter europaeus.</title>
        <authorList>
            <person name="Frampton R.A."/>
            <person name="Thompson S.M."/>
            <person name="David C."/>
            <person name="Addison S.M."/>
            <person name="Smith G.R."/>
        </authorList>
    </citation>
    <scope>NUCLEOTIDE SEQUENCE [LARGE SCALE GENOMIC DNA]</scope>
</reference>
<evidence type="ECO:0000256" key="2">
    <source>
        <dbReference type="ARBA" id="ARBA00018329"/>
    </source>
</evidence>
<gene>
    <name evidence="9" type="ORF">C4617_02230</name>
</gene>
<evidence type="ECO:0000256" key="5">
    <source>
        <dbReference type="ARBA" id="ARBA00023125"/>
    </source>
</evidence>
<dbReference type="SMART" id="SM00411">
    <property type="entry name" value="BHL"/>
    <property type="match status" value="1"/>
</dbReference>
<keyword evidence="4" id="KW-0805">Transcription regulation</keyword>
<dbReference type="Gene3D" id="4.10.520.10">
    <property type="entry name" value="IHF-like DNA-binding proteins"/>
    <property type="match status" value="1"/>
</dbReference>
<protein>
    <recommendedName>
        <fullName evidence="2">Integration host factor subunit alpha</fullName>
    </recommendedName>
</protein>
<dbReference type="GO" id="GO:0006355">
    <property type="term" value="P:regulation of DNA-templated transcription"/>
    <property type="evidence" value="ECO:0007669"/>
    <property type="project" value="InterPro"/>
</dbReference>
<evidence type="ECO:0000313" key="9">
    <source>
        <dbReference type="EMBL" id="PTL86656.1"/>
    </source>
</evidence>
<proteinExistence type="inferred from homology"/>
<evidence type="ECO:0000256" key="7">
    <source>
        <dbReference type="ARBA" id="ARBA00023172"/>
    </source>
</evidence>
<dbReference type="AlphaFoldDB" id="A0A2T4VY04"/>
<dbReference type="PANTHER" id="PTHR33175">
    <property type="entry name" value="DNA-BINDING PROTEIN HU"/>
    <property type="match status" value="1"/>
</dbReference>
<dbReference type="EMBL" id="PSQJ01000002">
    <property type="protein sequence ID" value="PTL86656.1"/>
    <property type="molecule type" value="Genomic_DNA"/>
</dbReference>
<dbReference type="PRINTS" id="PR01727">
    <property type="entry name" value="DNABINDINGHU"/>
</dbReference>
<keyword evidence="7" id="KW-0233">DNA recombination</keyword>
<dbReference type="SUPFAM" id="SSF47729">
    <property type="entry name" value="IHF-like DNA-binding proteins"/>
    <property type="match status" value="1"/>
</dbReference>
<dbReference type="GO" id="GO:0030527">
    <property type="term" value="F:structural constituent of chromatin"/>
    <property type="evidence" value="ECO:0007669"/>
    <property type="project" value="InterPro"/>
</dbReference>
<dbReference type="Pfam" id="PF00216">
    <property type="entry name" value="Bac_DNA_binding"/>
    <property type="match status" value="1"/>
</dbReference>
<organism evidence="9 10">
    <name type="scientific">Candidatus Liberibacter europaeus</name>
    <dbReference type="NCBI Taxonomy" id="744859"/>
    <lineage>
        <taxon>Bacteria</taxon>
        <taxon>Pseudomonadati</taxon>
        <taxon>Pseudomonadota</taxon>
        <taxon>Alphaproteobacteria</taxon>
        <taxon>Hyphomicrobiales</taxon>
        <taxon>Rhizobiaceae</taxon>
        <taxon>Liberibacter</taxon>
    </lineage>
</organism>
<evidence type="ECO:0000256" key="3">
    <source>
        <dbReference type="ARBA" id="ARBA00022845"/>
    </source>
</evidence>
<evidence type="ECO:0000256" key="1">
    <source>
        <dbReference type="ARBA" id="ARBA00010529"/>
    </source>
</evidence>
<name>A0A2T4VY04_9HYPH</name>
<dbReference type="GO" id="GO:0009893">
    <property type="term" value="P:positive regulation of metabolic process"/>
    <property type="evidence" value="ECO:0007669"/>
    <property type="project" value="UniProtKB-ARBA"/>
</dbReference>
<keyword evidence="5" id="KW-0238">DNA-binding</keyword>
<comment type="similarity">
    <text evidence="1 8">Belongs to the bacterial histone-like protein family.</text>
</comment>